<dbReference type="PANTHER" id="PTHR43071">
    <property type="entry name" value="2-AMINO-4-HYDROXY-6-HYDROXYMETHYLDIHYDROPTERIDINE PYROPHOSPHOKINASE"/>
    <property type="match status" value="1"/>
</dbReference>
<evidence type="ECO:0000256" key="12">
    <source>
        <dbReference type="ARBA" id="ARBA00033413"/>
    </source>
</evidence>
<proteinExistence type="inferred from homology"/>
<dbReference type="GO" id="GO:0003848">
    <property type="term" value="F:2-amino-4-hydroxy-6-hydroxymethyldihydropteridine diphosphokinase activity"/>
    <property type="evidence" value="ECO:0007669"/>
    <property type="project" value="UniProtKB-EC"/>
</dbReference>
<name>A0A3D8J7H5_9HELI</name>
<evidence type="ECO:0000256" key="4">
    <source>
        <dbReference type="ARBA" id="ARBA00016218"/>
    </source>
</evidence>
<dbReference type="InterPro" id="IPR000550">
    <property type="entry name" value="Hppk"/>
</dbReference>
<evidence type="ECO:0000256" key="5">
    <source>
        <dbReference type="ARBA" id="ARBA00022679"/>
    </source>
</evidence>
<feature type="domain" description="7,8-dihydro-6-hydroxymethylpterin-pyrophosphokinase" evidence="14">
    <location>
        <begin position="32"/>
        <end position="154"/>
    </location>
</feature>
<evidence type="ECO:0000256" key="10">
    <source>
        <dbReference type="ARBA" id="ARBA00029409"/>
    </source>
</evidence>
<comment type="function">
    <text evidence="10">Catalyzes the transfer of pyrophosphate from adenosine triphosphate (ATP) to 6-hydroxymethyl-7,8-dihydropterin, an enzymatic step in folate biosynthesis pathway.</text>
</comment>
<dbReference type="GO" id="GO:0046654">
    <property type="term" value="P:tetrahydrofolate biosynthetic process"/>
    <property type="evidence" value="ECO:0007669"/>
    <property type="project" value="UniProtKB-UniPathway"/>
</dbReference>
<dbReference type="RefSeq" id="WP_104762992.1">
    <property type="nucleotide sequence ID" value="NZ_FZPM01000012.1"/>
</dbReference>
<keyword evidence="13" id="KW-0812">Transmembrane</keyword>
<dbReference type="Proteomes" id="UP000256424">
    <property type="component" value="Unassembled WGS sequence"/>
</dbReference>
<gene>
    <name evidence="15" type="primary">folK</name>
    <name evidence="15" type="ORF">CQA66_01550</name>
</gene>
<evidence type="ECO:0000256" key="6">
    <source>
        <dbReference type="ARBA" id="ARBA00022741"/>
    </source>
</evidence>
<dbReference type="UniPathway" id="UPA00077">
    <property type="reaction ID" value="UER00155"/>
</dbReference>
<dbReference type="Gene3D" id="3.30.70.560">
    <property type="entry name" value="7,8-Dihydro-6-hydroxymethylpterin-pyrophosphokinase HPPK"/>
    <property type="match status" value="1"/>
</dbReference>
<dbReference type="NCBIfam" id="TIGR01498">
    <property type="entry name" value="folK"/>
    <property type="match status" value="1"/>
</dbReference>
<keyword evidence="9" id="KW-0289">Folate biosynthesis</keyword>
<comment type="similarity">
    <text evidence="2">Belongs to the HPPK family.</text>
</comment>
<comment type="caution">
    <text evidence="15">The sequence shown here is derived from an EMBL/GenBank/DDBJ whole genome shotgun (WGS) entry which is preliminary data.</text>
</comment>
<dbReference type="CDD" id="cd00483">
    <property type="entry name" value="HPPK"/>
    <property type="match status" value="1"/>
</dbReference>
<dbReference type="InterPro" id="IPR035907">
    <property type="entry name" value="Hppk_sf"/>
</dbReference>
<dbReference type="AlphaFoldDB" id="A0A3D8J7H5"/>
<dbReference type="GO" id="GO:0046656">
    <property type="term" value="P:folic acid biosynthetic process"/>
    <property type="evidence" value="ECO:0007669"/>
    <property type="project" value="UniProtKB-KW"/>
</dbReference>
<comment type="pathway">
    <text evidence="1">Cofactor biosynthesis; tetrahydrofolate biosynthesis; 2-amino-4-hydroxy-6-hydroxymethyl-7,8-dihydropteridine diphosphate from 7,8-dihydroneopterin triphosphate: step 4/4.</text>
</comment>
<protein>
    <recommendedName>
        <fullName evidence="4">2-amino-4-hydroxy-6-hydroxymethyldihydropteridine pyrophosphokinase</fullName>
        <ecNumber evidence="3">2.7.6.3</ecNumber>
    </recommendedName>
    <alternativeName>
        <fullName evidence="11">6-hydroxymethyl-7,8-dihydropterin pyrophosphokinase</fullName>
    </alternativeName>
    <alternativeName>
        <fullName evidence="12">7,8-dihydro-6-hydroxymethylpterin-pyrophosphokinase</fullName>
    </alternativeName>
</protein>
<evidence type="ECO:0000256" key="11">
    <source>
        <dbReference type="ARBA" id="ARBA00029766"/>
    </source>
</evidence>
<evidence type="ECO:0000256" key="3">
    <source>
        <dbReference type="ARBA" id="ARBA00013253"/>
    </source>
</evidence>
<dbReference type="SUPFAM" id="SSF55083">
    <property type="entry name" value="6-hydroxymethyl-7,8-dihydropterin pyrophosphokinase, HPPK"/>
    <property type="match status" value="1"/>
</dbReference>
<evidence type="ECO:0000313" key="16">
    <source>
        <dbReference type="Proteomes" id="UP000256424"/>
    </source>
</evidence>
<keyword evidence="7 15" id="KW-0418">Kinase</keyword>
<evidence type="ECO:0000256" key="9">
    <source>
        <dbReference type="ARBA" id="ARBA00022909"/>
    </source>
</evidence>
<organism evidence="15 16">
    <name type="scientific">Helicobacter aurati</name>
    <dbReference type="NCBI Taxonomy" id="137778"/>
    <lineage>
        <taxon>Bacteria</taxon>
        <taxon>Pseudomonadati</taxon>
        <taxon>Campylobacterota</taxon>
        <taxon>Epsilonproteobacteria</taxon>
        <taxon>Campylobacterales</taxon>
        <taxon>Helicobacteraceae</taxon>
        <taxon>Helicobacter</taxon>
    </lineage>
</organism>
<dbReference type="Pfam" id="PF01288">
    <property type="entry name" value="HPPK"/>
    <property type="match status" value="1"/>
</dbReference>
<keyword evidence="13" id="KW-1133">Transmembrane helix</keyword>
<evidence type="ECO:0000259" key="14">
    <source>
        <dbReference type="Pfam" id="PF01288"/>
    </source>
</evidence>
<accession>A0A3D8J7H5</accession>
<evidence type="ECO:0000313" key="15">
    <source>
        <dbReference type="EMBL" id="RDU73378.1"/>
    </source>
</evidence>
<feature type="transmembrane region" description="Helical" evidence="13">
    <location>
        <begin position="79"/>
        <end position="102"/>
    </location>
</feature>
<keyword evidence="5" id="KW-0808">Transferase</keyword>
<reference evidence="15 16" key="1">
    <citation type="submission" date="2018-04" db="EMBL/GenBank/DDBJ databases">
        <title>Novel Campyloabacter and Helicobacter Species and Strains.</title>
        <authorList>
            <person name="Mannion A.J."/>
            <person name="Shen Z."/>
            <person name="Fox J.G."/>
        </authorList>
    </citation>
    <scope>NUCLEOTIDE SEQUENCE [LARGE SCALE GENOMIC DNA]</scope>
    <source>
        <strain evidence="15 16">MIT 97-5075</strain>
    </source>
</reference>
<evidence type="ECO:0000256" key="13">
    <source>
        <dbReference type="SAM" id="Phobius"/>
    </source>
</evidence>
<evidence type="ECO:0000256" key="1">
    <source>
        <dbReference type="ARBA" id="ARBA00005051"/>
    </source>
</evidence>
<dbReference type="GO" id="GO:0016301">
    <property type="term" value="F:kinase activity"/>
    <property type="evidence" value="ECO:0007669"/>
    <property type="project" value="UniProtKB-KW"/>
</dbReference>
<dbReference type="EMBL" id="NXLW01000002">
    <property type="protein sequence ID" value="RDU73378.1"/>
    <property type="molecule type" value="Genomic_DNA"/>
</dbReference>
<keyword evidence="16" id="KW-1185">Reference proteome</keyword>
<sequence>MKIFSKHFPYVCSDYKQIYLTNHFFNNQVICNIGANIAYCIQTFEYLFTFLQKHPKIVIYAASYIYKNPAFGYTKQPDFYNASLVLYTSLCIRNIFTLFFYLERKFGRMRKRIFKNSPRTLDIDIIFYNNMKIRFNHLYLPHPAYSYRENIMSTLKFHLGLSI</sequence>
<evidence type="ECO:0000256" key="2">
    <source>
        <dbReference type="ARBA" id="ARBA00005810"/>
    </source>
</evidence>
<evidence type="ECO:0000256" key="8">
    <source>
        <dbReference type="ARBA" id="ARBA00022840"/>
    </source>
</evidence>
<dbReference type="EC" id="2.7.6.3" evidence="3"/>
<dbReference type="GO" id="GO:0005524">
    <property type="term" value="F:ATP binding"/>
    <property type="evidence" value="ECO:0007669"/>
    <property type="project" value="UniProtKB-KW"/>
</dbReference>
<dbReference type="OrthoDB" id="9808041at2"/>
<dbReference type="PANTHER" id="PTHR43071:SF1">
    <property type="entry name" value="2-AMINO-4-HYDROXY-6-HYDROXYMETHYLDIHYDROPTERIDINE PYROPHOSPHOKINASE"/>
    <property type="match status" value="1"/>
</dbReference>
<evidence type="ECO:0000256" key="7">
    <source>
        <dbReference type="ARBA" id="ARBA00022777"/>
    </source>
</evidence>
<keyword evidence="8" id="KW-0067">ATP-binding</keyword>
<keyword evidence="6" id="KW-0547">Nucleotide-binding</keyword>
<keyword evidence="13" id="KW-0472">Membrane</keyword>